<dbReference type="SUPFAM" id="SSF56399">
    <property type="entry name" value="ADP-ribosylation"/>
    <property type="match status" value="1"/>
</dbReference>
<evidence type="ECO:0000256" key="3">
    <source>
        <dbReference type="ARBA" id="ARBA00022679"/>
    </source>
</evidence>
<comment type="catalytic activity">
    <reaction evidence="9 10">
        <text>L-arginyl-[protein] + NAD(+) = N(omega)-(ADP-D-ribosyl)-L-arginyl-[protein] + nicotinamide + H(+)</text>
        <dbReference type="Rhea" id="RHEA:19149"/>
        <dbReference type="Rhea" id="RHEA-COMP:10532"/>
        <dbReference type="Rhea" id="RHEA-COMP:15087"/>
        <dbReference type="ChEBI" id="CHEBI:15378"/>
        <dbReference type="ChEBI" id="CHEBI:17154"/>
        <dbReference type="ChEBI" id="CHEBI:29965"/>
        <dbReference type="ChEBI" id="CHEBI:57540"/>
        <dbReference type="ChEBI" id="CHEBI:142554"/>
        <dbReference type="EC" id="2.4.2.31"/>
    </reaction>
</comment>
<feature type="signal peptide" evidence="10">
    <location>
        <begin position="1"/>
        <end position="21"/>
    </location>
</feature>
<dbReference type="AlphaFoldDB" id="A0A3Q0GMF6"/>
<evidence type="ECO:0000256" key="6">
    <source>
        <dbReference type="ARBA" id="ARBA00022857"/>
    </source>
</evidence>
<keyword evidence="11" id="KW-1185">Reference proteome</keyword>
<comment type="similarity">
    <text evidence="1 10">Belongs to the Arg-specific ADP-ribosyltransferase family.</text>
</comment>
<keyword evidence="6 10" id="KW-0521">NADP</keyword>
<dbReference type="PANTHER" id="PTHR10339:SF1">
    <property type="entry name" value="ECTO-ADP-RIBOSYLTRANSFERASE 4"/>
    <property type="match status" value="1"/>
</dbReference>
<keyword evidence="2 10" id="KW-0328">Glycosyltransferase</keyword>
<dbReference type="Pfam" id="PF01129">
    <property type="entry name" value="ART"/>
    <property type="match status" value="1"/>
</dbReference>
<accession>A0A3Q0GMF6</accession>
<dbReference type="GO" id="GO:0003950">
    <property type="term" value="F:NAD+ poly-ADP-ribosyltransferase activity"/>
    <property type="evidence" value="ECO:0007669"/>
    <property type="project" value="UniProtKB-ARBA"/>
</dbReference>
<dbReference type="PROSITE" id="PS51996">
    <property type="entry name" value="TR_MART"/>
    <property type="match status" value="1"/>
</dbReference>
<keyword evidence="4" id="KW-0548">Nucleotidyltransferase</keyword>
<evidence type="ECO:0000256" key="9">
    <source>
        <dbReference type="ARBA" id="ARBA00047597"/>
    </source>
</evidence>
<dbReference type="GO" id="GO:0046677">
    <property type="term" value="P:response to antibiotic"/>
    <property type="evidence" value="ECO:0007669"/>
    <property type="project" value="UniProtKB-ARBA"/>
</dbReference>
<proteinExistence type="inferred from homology"/>
<dbReference type="Proteomes" id="UP000189705">
    <property type="component" value="Unplaced"/>
</dbReference>
<dbReference type="PANTHER" id="PTHR10339">
    <property type="entry name" value="ADP-RIBOSYLTRANSFERASE"/>
    <property type="match status" value="1"/>
</dbReference>
<organism evidence="11 12">
    <name type="scientific">Alligator sinensis</name>
    <name type="common">Chinese alligator</name>
    <dbReference type="NCBI Taxonomy" id="38654"/>
    <lineage>
        <taxon>Eukaryota</taxon>
        <taxon>Metazoa</taxon>
        <taxon>Chordata</taxon>
        <taxon>Craniata</taxon>
        <taxon>Vertebrata</taxon>
        <taxon>Euteleostomi</taxon>
        <taxon>Archelosauria</taxon>
        <taxon>Archosauria</taxon>
        <taxon>Crocodylia</taxon>
        <taxon>Alligatoridae</taxon>
        <taxon>Alligatorinae</taxon>
        <taxon>Alligator</taxon>
    </lineage>
</organism>
<dbReference type="GO" id="GO:0044194">
    <property type="term" value="C:cytolytic granule"/>
    <property type="evidence" value="ECO:0007669"/>
    <property type="project" value="UniProtKB-ARBA"/>
</dbReference>
<keyword evidence="7 10" id="KW-0520">NAD</keyword>
<evidence type="ECO:0000256" key="2">
    <source>
        <dbReference type="ARBA" id="ARBA00022676"/>
    </source>
</evidence>
<dbReference type="PRINTS" id="PR00970">
    <property type="entry name" value="RIBTRNSFRASE"/>
</dbReference>
<dbReference type="FunFam" id="3.90.176.10:FF:000001">
    <property type="entry name" value="NAD(P)(+)--arginine ADP-ribosyltransferase"/>
    <property type="match status" value="1"/>
</dbReference>
<dbReference type="InParanoid" id="A0A3Q0GMF6"/>
<sequence length="296" mass="34142">MMTDLLTNLLLIFSLEWLVRGEKAVPQIFMDMAPDSFDDGYDGCRNQVVEELKQGNYFQKELGAHENYSSIWEKAEEAWAMMSTSLLKEMQENHSIALIAYTMNSPLHSDLNQAISRAGKSPGHYRHNFPFKYLHFYLTTAVQLVRRWGSGTTTNKCYQVYRGVKGLHFEAKLGSTVRFGRFASSSLLWKEAKKFGTETMFIIKTCLGAPVQQFSHYASEREVLIPPYEVFRVRKVNWTQRGNWLRLDSLGNYSKYNCELLKASSNKNCVSTPWVTVFLSCVITDSLYLARQWLFP</sequence>
<keyword evidence="3 10" id="KW-0808">Transferase</keyword>
<dbReference type="EC" id="2.4.2.31" evidence="10"/>
<evidence type="ECO:0000256" key="1">
    <source>
        <dbReference type="ARBA" id="ARBA00009558"/>
    </source>
</evidence>
<dbReference type="GO" id="GO:0016779">
    <property type="term" value="F:nucleotidyltransferase activity"/>
    <property type="evidence" value="ECO:0007669"/>
    <property type="project" value="UniProtKB-KW"/>
</dbReference>
<dbReference type="GeneID" id="102377338"/>
<evidence type="ECO:0000256" key="5">
    <source>
        <dbReference type="ARBA" id="ARBA00022729"/>
    </source>
</evidence>
<dbReference type="GO" id="GO:0106274">
    <property type="term" value="F:NAD+-protein-arginine ADP-ribosyltransferase activity"/>
    <property type="evidence" value="ECO:0007669"/>
    <property type="project" value="UniProtKB-EC"/>
</dbReference>
<evidence type="ECO:0000313" key="11">
    <source>
        <dbReference type="Proteomes" id="UP000189705"/>
    </source>
</evidence>
<protein>
    <recommendedName>
        <fullName evidence="10">NAD(P)(+)--arginine ADP-ribosyltransferase</fullName>
        <ecNumber evidence="10">2.4.2.31</ecNumber>
    </recommendedName>
    <alternativeName>
        <fullName evidence="10">Mono(ADP-ribosyl)transferase</fullName>
    </alternativeName>
</protein>
<dbReference type="InterPro" id="IPR000768">
    <property type="entry name" value="ART"/>
</dbReference>
<evidence type="ECO:0000313" key="12">
    <source>
        <dbReference type="RefSeq" id="XP_025060622.1"/>
    </source>
</evidence>
<name>A0A3Q0GMF6_ALLSI</name>
<gene>
    <name evidence="12" type="primary">ART4</name>
</gene>
<dbReference type="PROSITE" id="PS01291">
    <property type="entry name" value="ART"/>
    <property type="match status" value="1"/>
</dbReference>
<dbReference type="InterPro" id="IPR050999">
    <property type="entry name" value="ADP-ribosyltransferase_ARG"/>
</dbReference>
<dbReference type="RefSeq" id="XP_025060622.1">
    <property type="nucleotide sequence ID" value="XM_025204837.1"/>
</dbReference>
<evidence type="ECO:0000256" key="8">
    <source>
        <dbReference type="ARBA" id="ARBA00023157"/>
    </source>
</evidence>
<dbReference type="Gene3D" id="3.90.176.10">
    <property type="entry name" value="Toxin ADP-ribosyltransferase, Chain A, domain 1"/>
    <property type="match status" value="1"/>
</dbReference>
<keyword evidence="5 10" id="KW-0732">Signal</keyword>
<evidence type="ECO:0000256" key="10">
    <source>
        <dbReference type="RuleBase" id="RU361228"/>
    </source>
</evidence>
<evidence type="ECO:0000256" key="7">
    <source>
        <dbReference type="ARBA" id="ARBA00023027"/>
    </source>
</evidence>
<feature type="chain" id="PRO_5017845972" description="NAD(P)(+)--arginine ADP-ribosyltransferase" evidence="10">
    <location>
        <begin position="22"/>
        <end position="296"/>
    </location>
</feature>
<evidence type="ECO:0000256" key="4">
    <source>
        <dbReference type="ARBA" id="ARBA00022695"/>
    </source>
</evidence>
<keyword evidence="8" id="KW-1015">Disulfide bond</keyword>
<dbReference type="CTD" id="420"/>
<reference evidence="12" key="1">
    <citation type="submission" date="2025-08" db="UniProtKB">
        <authorList>
            <consortium name="RefSeq"/>
        </authorList>
    </citation>
    <scope>IDENTIFICATION</scope>
</reference>